<dbReference type="EMBL" id="RXLR01000006">
    <property type="protein sequence ID" value="TDH25409.1"/>
    <property type="molecule type" value="Genomic_DNA"/>
</dbReference>
<evidence type="ECO:0000313" key="2">
    <source>
        <dbReference type="Proteomes" id="UP000295627"/>
    </source>
</evidence>
<dbReference type="AlphaFoldDB" id="A0A4R5PGH8"/>
<comment type="caution">
    <text evidence="1">The sequence shown here is derived from an EMBL/GenBank/DDBJ whole genome shotgun (WGS) entry which is preliminary data.</text>
</comment>
<protein>
    <submittedName>
        <fullName evidence="1">Uncharacterized protein</fullName>
    </submittedName>
</protein>
<evidence type="ECO:0000313" key="1">
    <source>
        <dbReference type="EMBL" id="TDH25409.1"/>
    </source>
</evidence>
<organism evidence="1 2">
    <name type="scientific">Mycobacteroides franklinii</name>
    <dbReference type="NCBI Taxonomy" id="948102"/>
    <lineage>
        <taxon>Bacteria</taxon>
        <taxon>Bacillati</taxon>
        <taxon>Actinomycetota</taxon>
        <taxon>Actinomycetes</taxon>
        <taxon>Mycobacteriales</taxon>
        <taxon>Mycobacteriaceae</taxon>
        <taxon>Mycobacteroides</taxon>
    </lineage>
</organism>
<dbReference type="Proteomes" id="UP000295627">
    <property type="component" value="Unassembled WGS sequence"/>
</dbReference>
<gene>
    <name evidence="1" type="ORF">EJ571_02085</name>
</gene>
<sequence length="66" mass="7338">MRRLLARAVGGSGPWRLRCQSCLPTASLFSKVRAAVRHIREWIGWATHRVLGAPPPPLPLELRDGV</sequence>
<name>A0A4R5PGH8_9MYCO</name>
<accession>A0A4R5PGH8</accession>
<reference evidence="1 2" key="1">
    <citation type="journal article" date="2019" name="Sci. Rep.">
        <title>Extended insight into the Mycobacterium chelonae-abscessus complex through whole genome sequencing of Mycobacterium salmoniphilum outbreak and Mycobacterium salmoniphilum-like strains.</title>
        <authorList>
            <person name="Behra P.R.K."/>
            <person name="Das S."/>
            <person name="Pettersson B.M.F."/>
            <person name="Shirreff L."/>
            <person name="DuCote T."/>
            <person name="Jacobsson K.G."/>
            <person name="Ennis D.G."/>
            <person name="Kirsebom L.A."/>
        </authorList>
    </citation>
    <scope>NUCLEOTIDE SEQUENCE [LARGE SCALE GENOMIC DNA]</scope>
    <source>
        <strain evidence="1 2">DSM 45524</strain>
    </source>
</reference>
<proteinExistence type="predicted"/>